<name>A0A1U9LG92_9PROT</name>
<dbReference type="InterPro" id="IPR039425">
    <property type="entry name" value="RNA_pol_sigma-70-like"/>
</dbReference>
<dbReference type="PANTHER" id="PTHR43133:SF63">
    <property type="entry name" value="RNA POLYMERASE SIGMA FACTOR FECI-RELATED"/>
    <property type="match status" value="1"/>
</dbReference>
<protein>
    <recommendedName>
        <fullName evidence="9">RNA polymerase sigma factor 70 region 4 type 2 domain-containing protein</fullName>
    </recommendedName>
</protein>
<evidence type="ECO:0000259" key="6">
    <source>
        <dbReference type="Pfam" id="PF08281"/>
    </source>
</evidence>
<dbReference type="GeneID" id="95616275"/>
<evidence type="ECO:0000313" key="7">
    <source>
        <dbReference type="EMBL" id="AQT05399.1"/>
    </source>
</evidence>
<evidence type="ECO:0000256" key="4">
    <source>
        <dbReference type="ARBA" id="ARBA00023163"/>
    </source>
</evidence>
<evidence type="ECO:0000313" key="8">
    <source>
        <dbReference type="Proteomes" id="UP000189055"/>
    </source>
</evidence>
<dbReference type="GO" id="GO:0003677">
    <property type="term" value="F:DNA binding"/>
    <property type="evidence" value="ECO:0007669"/>
    <property type="project" value="InterPro"/>
</dbReference>
<dbReference type="RefSeq" id="WP_077931180.1">
    <property type="nucleotide sequence ID" value="NZ_CP014687.1"/>
</dbReference>
<evidence type="ECO:0000259" key="5">
    <source>
        <dbReference type="Pfam" id="PF04542"/>
    </source>
</evidence>
<dbReference type="PANTHER" id="PTHR43133">
    <property type="entry name" value="RNA POLYMERASE ECF-TYPE SIGMA FACTO"/>
    <property type="match status" value="1"/>
</dbReference>
<evidence type="ECO:0000256" key="3">
    <source>
        <dbReference type="ARBA" id="ARBA00023082"/>
    </source>
</evidence>
<evidence type="ECO:0000256" key="1">
    <source>
        <dbReference type="ARBA" id="ARBA00010641"/>
    </source>
</evidence>
<dbReference type="InterPro" id="IPR036388">
    <property type="entry name" value="WH-like_DNA-bd_sf"/>
</dbReference>
<dbReference type="Pfam" id="PF08281">
    <property type="entry name" value="Sigma70_r4_2"/>
    <property type="match status" value="1"/>
</dbReference>
<dbReference type="SUPFAM" id="SSF88946">
    <property type="entry name" value="Sigma2 domain of RNA polymerase sigma factors"/>
    <property type="match status" value="1"/>
</dbReference>
<dbReference type="InterPro" id="IPR013249">
    <property type="entry name" value="RNA_pol_sigma70_r4_t2"/>
</dbReference>
<dbReference type="Pfam" id="PF04542">
    <property type="entry name" value="Sigma70_r2"/>
    <property type="match status" value="1"/>
</dbReference>
<keyword evidence="2" id="KW-0805">Transcription regulation</keyword>
<gene>
    <name evidence="7" type="ORF">A0U91_11610</name>
</gene>
<accession>A0A1U9LG92</accession>
<keyword evidence="3" id="KW-0731">Sigma factor</keyword>
<keyword evidence="4" id="KW-0804">Transcription</keyword>
<dbReference type="InterPro" id="IPR013324">
    <property type="entry name" value="RNA_pol_sigma_r3/r4-like"/>
</dbReference>
<evidence type="ECO:0000256" key="2">
    <source>
        <dbReference type="ARBA" id="ARBA00023015"/>
    </source>
</evidence>
<dbReference type="NCBIfam" id="TIGR02937">
    <property type="entry name" value="sigma70-ECF"/>
    <property type="match status" value="1"/>
</dbReference>
<dbReference type="STRING" id="1076596.A0U91_11610"/>
<dbReference type="KEGG" id="aper:A0U91_11610"/>
<dbReference type="SUPFAM" id="SSF88659">
    <property type="entry name" value="Sigma3 and sigma4 domains of RNA polymerase sigma factors"/>
    <property type="match status" value="1"/>
</dbReference>
<dbReference type="GO" id="GO:0006352">
    <property type="term" value="P:DNA-templated transcription initiation"/>
    <property type="evidence" value="ECO:0007669"/>
    <property type="project" value="InterPro"/>
</dbReference>
<feature type="domain" description="RNA polymerase sigma-70 region 2" evidence="5">
    <location>
        <begin position="19"/>
        <end position="76"/>
    </location>
</feature>
<dbReference type="GO" id="GO:0016987">
    <property type="term" value="F:sigma factor activity"/>
    <property type="evidence" value="ECO:0007669"/>
    <property type="project" value="UniProtKB-KW"/>
</dbReference>
<proteinExistence type="inferred from homology"/>
<comment type="similarity">
    <text evidence="1">Belongs to the sigma-70 factor family. ECF subfamily.</text>
</comment>
<dbReference type="InterPro" id="IPR014284">
    <property type="entry name" value="RNA_pol_sigma-70_dom"/>
</dbReference>
<dbReference type="Gene3D" id="1.10.10.10">
    <property type="entry name" value="Winged helix-like DNA-binding domain superfamily/Winged helix DNA-binding domain"/>
    <property type="match status" value="1"/>
</dbReference>
<dbReference type="EMBL" id="CP014687">
    <property type="protein sequence ID" value="AQT05399.1"/>
    <property type="molecule type" value="Genomic_DNA"/>
</dbReference>
<dbReference type="InterPro" id="IPR013325">
    <property type="entry name" value="RNA_pol_sigma_r2"/>
</dbReference>
<evidence type="ECO:0008006" key="9">
    <source>
        <dbReference type="Google" id="ProtNLM"/>
    </source>
</evidence>
<dbReference type="InterPro" id="IPR007627">
    <property type="entry name" value="RNA_pol_sigma70_r2"/>
</dbReference>
<dbReference type="Proteomes" id="UP000189055">
    <property type="component" value="Chromosome"/>
</dbReference>
<reference evidence="7 8" key="1">
    <citation type="submission" date="2016-03" db="EMBL/GenBank/DDBJ databases">
        <title>Acetic acid bacteria sequencing.</title>
        <authorList>
            <person name="Brandt J."/>
            <person name="Jakob F."/>
            <person name="Vogel R.F."/>
        </authorList>
    </citation>
    <scope>NUCLEOTIDE SEQUENCE [LARGE SCALE GENOMIC DNA]</scope>
    <source>
        <strain evidence="7 8">TMW2.1084</strain>
    </source>
</reference>
<dbReference type="AlphaFoldDB" id="A0A1U9LG92"/>
<organism evidence="7 8">
    <name type="scientific">Acetobacter persici</name>
    <dbReference type="NCBI Taxonomy" id="1076596"/>
    <lineage>
        <taxon>Bacteria</taxon>
        <taxon>Pseudomonadati</taxon>
        <taxon>Pseudomonadota</taxon>
        <taxon>Alphaproteobacteria</taxon>
        <taxon>Acetobacterales</taxon>
        <taxon>Acetobacteraceae</taxon>
        <taxon>Acetobacter</taxon>
    </lineage>
</organism>
<sequence>MLADQERSYWLAKHIVPHEHLVRAWLARFPDIEADDIIQEGYVVISEADISRVFNPIGYFHTICRNLVLKHYRKAQIVSVTAIADILNDTLADQTPSIEETLDARAELQFLDQIIQNLPETCRKVFICRKINGSPQKQCARELGLSENSVEKQLARALALIAKSYGQRDMPQRKTTGPTRGNRRFS</sequence>
<feature type="domain" description="RNA polymerase sigma factor 70 region 4 type 2" evidence="6">
    <location>
        <begin position="111"/>
        <end position="159"/>
    </location>
</feature>